<evidence type="ECO:0000313" key="3">
    <source>
        <dbReference type="Proteomes" id="UP001142810"/>
    </source>
</evidence>
<feature type="domain" description="DUF4145" evidence="1">
    <location>
        <begin position="110"/>
        <end position="192"/>
    </location>
</feature>
<dbReference type="Proteomes" id="UP001142810">
    <property type="component" value="Unassembled WGS sequence"/>
</dbReference>
<dbReference type="RefSeq" id="WP_265617723.1">
    <property type="nucleotide sequence ID" value="NZ_JAPFRD010000011.1"/>
</dbReference>
<sequence>MSSEIIWNDCRKCNQNTKHKVLGNTSKVTPPDIYHDETIYYLLECNGCETIAFREEYHDYEQYYPISEDEYEHPISVETYPHFIKDHIPLEFSFDLPPIVENIYRESITAIQREAYTLAGLGLRATIEAICNDKEITGRNLQVRINNMSRSGMISKSDTQRLHAIRFMGNDAAHEIKKAKKESVMIALKIVEHLLLSVYIFENEVSKYLETPISTLDELIPILDKKLKLIDSGSTFTFVKLLGSAKRRILDGIESLESEFIQRITDGVYDKVELTSQPDGSAETNQWFKKAAGS</sequence>
<organism evidence="2 3">
    <name type="scientific">Alteromonas aquimaris</name>
    <dbReference type="NCBI Taxonomy" id="2998417"/>
    <lineage>
        <taxon>Bacteria</taxon>
        <taxon>Pseudomonadati</taxon>
        <taxon>Pseudomonadota</taxon>
        <taxon>Gammaproteobacteria</taxon>
        <taxon>Alteromonadales</taxon>
        <taxon>Alteromonadaceae</taxon>
        <taxon>Alteromonas/Salinimonas group</taxon>
        <taxon>Alteromonas</taxon>
    </lineage>
</organism>
<proteinExistence type="predicted"/>
<dbReference type="Pfam" id="PF13643">
    <property type="entry name" value="DUF4145"/>
    <property type="match status" value="1"/>
</dbReference>
<accession>A0ABT3P8X8</accession>
<protein>
    <submittedName>
        <fullName evidence="2">DUF4145 domain-containing protein</fullName>
    </submittedName>
</protein>
<reference evidence="2" key="1">
    <citation type="submission" date="2022-11" db="EMBL/GenBank/DDBJ databases">
        <title>Alteromonas sp. nov., isolated from sea water of the Qingdao.</title>
        <authorList>
            <person name="Wang Q."/>
        </authorList>
    </citation>
    <scope>NUCLEOTIDE SEQUENCE</scope>
    <source>
        <strain evidence="2">ASW11-7</strain>
    </source>
</reference>
<evidence type="ECO:0000313" key="2">
    <source>
        <dbReference type="EMBL" id="MCW8108975.1"/>
    </source>
</evidence>
<dbReference type="EMBL" id="JAPFRD010000011">
    <property type="protein sequence ID" value="MCW8108975.1"/>
    <property type="molecule type" value="Genomic_DNA"/>
</dbReference>
<comment type="caution">
    <text evidence="2">The sequence shown here is derived from an EMBL/GenBank/DDBJ whole genome shotgun (WGS) entry which is preliminary data.</text>
</comment>
<gene>
    <name evidence="2" type="ORF">OPS25_10765</name>
</gene>
<evidence type="ECO:0000259" key="1">
    <source>
        <dbReference type="Pfam" id="PF13643"/>
    </source>
</evidence>
<keyword evidence="3" id="KW-1185">Reference proteome</keyword>
<dbReference type="InterPro" id="IPR025285">
    <property type="entry name" value="DUF4145"/>
</dbReference>
<name>A0ABT3P8X8_9ALTE</name>